<dbReference type="GO" id="GO:0005737">
    <property type="term" value="C:cytoplasm"/>
    <property type="evidence" value="ECO:0007669"/>
    <property type="project" value="UniProtKB-SubCell"/>
</dbReference>
<keyword evidence="3" id="KW-0963">Cytoplasm</keyword>
<dbReference type="PaxDb" id="65489-OBART05G03440.1"/>
<reference evidence="6" key="2">
    <citation type="submission" date="2015-03" db="UniProtKB">
        <authorList>
            <consortium name="EnsemblPlants"/>
        </authorList>
    </citation>
    <scope>IDENTIFICATION</scope>
</reference>
<dbReference type="Gene3D" id="3.40.30.10">
    <property type="entry name" value="Glutaredoxin"/>
    <property type="match status" value="1"/>
</dbReference>
<dbReference type="STRING" id="65489.A0A0D3G3A1"/>
<dbReference type="HOGENOM" id="CLU_026126_6_0_1"/>
<dbReference type="Proteomes" id="UP000026960">
    <property type="component" value="Chromosome 5"/>
</dbReference>
<evidence type="ECO:0000256" key="2">
    <source>
        <dbReference type="ARBA" id="ARBA00007568"/>
    </source>
</evidence>
<dbReference type="InterPro" id="IPR002109">
    <property type="entry name" value="Glutaredoxin"/>
</dbReference>
<evidence type="ECO:0000313" key="7">
    <source>
        <dbReference type="Proteomes" id="UP000026960"/>
    </source>
</evidence>
<protein>
    <recommendedName>
        <fullName evidence="5">Glutaredoxin domain-containing protein</fullName>
    </recommendedName>
</protein>
<feature type="domain" description="Glutaredoxin" evidence="5">
    <location>
        <begin position="13"/>
        <end position="87"/>
    </location>
</feature>
<dbReference type="EnsemblPlants" id="OBART05G03440.1">
    <property type="protein sequence ID" value="OBART05G03440.1"/>
    <property type="gene ID" value="OBART05G03440"/>
</dbReference>
<organism evidence="6">
    <name type="scientific">Oryza barthii</name>
    <dbReference type="NCBI Taxonomy" id="65489"/>
    <lineage>
        <taxon>Eukaryota</taxon>
        <taxon>Viridiplantae</taxon>
        <taxon>Streptophyta</taxon>
        <taxon>Embryophyta</taxon>
        <taxon>Tracheophyta</taxon>
        <taxon>Spermatophyta</taxon>
        <taxon>Magnoliopsida</taxon>
        <taxon>Liliopsida</taxon>
        <taxon>Poales</taxon>
        <taxon>Poaceae</taxon>
        <taxon>BOP clade</taxon>
        <taxon>Oryzoideae</taxon>
        <taxon>Oryzeae</taxon>
        <taxon>Oryzinae</taxon>
        <taxon>Oryza</taxon>
    </lineage>
</organism>
<dbReference type="eggNOG" id="KOG1752">
    <property type="taxonomic scope" value="Eukaryota"/>
</dbReference>
<dbReference type="Gramene" id="OBART05G03440.1">
    <property type="protein sequence ID" value="OBART05G03440.1"/>
    <property type="gene ID" value="OBART05G03440"/>
</dbReference>
<dbReference type="PANTHER" id="PTHR10168">
    <property type="entry name" value="GLUTAREDOXIN"/>
    <property type="match status" value="1"/>
</dbReference>
<keyword evidence="7" id="KW-1185">Reference proteome</keyword>
<dbReference type="NCBIfam" id="TIGR02189">
    <property type="entry name" value="GlrX-like_plant"/>
    <property type="match status" value="1"/>
</dbReference>
<sequence length="114" mass="11740">MDRVTRLASQKAVVVFSKSSCGMSHAVTRLLRELGVDARVVELDEEPAGADMENALAGMLLAGTAANGGGRGRGVVVPTVFIGGRLVGSTDRVMSLHVAGGLVPLLRDAGALWV</sequence>
<evidence type="ECO:0000259" key="5">
    <source>
        <dbReference type="Pfam" id="PF00462"/>
    </source>
</evidence>
<dbReference type="Pfam" id="PF00462">
    <property type="entry name" value="Glutaredoxin"/>
    <property type="match status" value="1"/>
</dbReference>
<dbReference type="SMR" id="A0A0D3G3A1"/>
<evidence type="ECO:0000256" key="4">
    <source>
        <dbReference type="ARBA" id="ARBA00023284"/>
    </source>
</evidence>
<evidence type="ECO:0000256" key="1">
    <source>
        <dbReference type="ARBA" id="ARBA00004496"/>
    </source>
</evidence>
<comment type="similarity">
    <text evidence="2">Belongs to the glutaredoxin family. CC-type subfamily.</text>
</comment>
<keyword evidence="4" id="KW-0676">Redox-active center</keyword>
<reference evidence="6" key="1">
    <citation type="journal article" date="2009" name="Rice">
        <title>De Novo Next Generation Sequencing of Plant Genomes.</title>
        <authorList>
            <person name="Rounsley S."/>
            <person name="Marri P.R."/>
            <person name="Yu Y."/>
            <person name="He R."/>
            <person name="Sisneros N."/>
            <person name="Goicoechea J.L."/>
            <person name="Lee S.J."/>
            <person name="Angelova A."/>
            <person name="Kudrna D."/>
            <person name="Luo M."/>
            <person name="Affourtit J."/>
            <person name="Desany B."/>
            <person name="Knight J."/>
            <person name="Niazi F."/>
            <person name="Egholm M."/>
            <person name="Wing R.A."/>
        </authorList>
    </citation>
    <scope>NUCLEOTIDE SEQUENCE [LARGE SCALE GENOMIC DNA]</scope>
    <source>
        <strain evidence="6">cv. IRGC 105608</strain>
    </source>
</reference>
<dbReference type="CDD" id="cd03419">
    <property type="entry name" value="GRX_GRXh_1_2_like"/>
    <property type="match status" value="1"/>
</dbReference>
<name>A0A0D3G3A1_9ORYZ</name>
<dbReference type="PROSITE" id="PS51354">
    <property type="entry name" value="GLUTAREDOXIN_2"/>
    <property type="match status" value="1"/>
</dbReference>
<dbReference type="InterPro" id="IPR036249">
    <property type="entry name" value="Thioredoxin-like_sf"/>
</dbReference>
<dbReference type="InterPro" id="IPR011905">
    <property type="entry name" value="GlrX-like_pln_2"/>
</dbReference>
<comment type="subcellular location">
    <subcellularLocation>
        <location evidence="1">Cytoplasm</location>
    </subcellularLocation>
</comment>
<evidence type="ECO:0000256" key="3">
    <source>
        <dbReference type="ARBA" id="ARBA00022490"/>
    </source>
</evidence>
<dbReference type="AlphaFoldDB" id="A0A0D3G3A1"/>
<dbReference type="SUPFAM" id="SSF52833">
    <property type="entry name" value="Thioredoxin-like"/>
    <property type="match status" value="1"/>
</dbReference>
<accession>A0A0D3G3A1</accession>
<evidence type="ECO:0000313" key="6">
    <source>
        <dbReference type="EnsemblPlants" id="OBART05G03440.1"/>
    </source>
</evidence>
<proteinExistence type="inferred from homology"/>